<dbReference type="NCBIfam" id="NF002083">
    <property type="entry name" value="PRK00913.3-5"/>
    <property type="match status" value="1"/>
</dbReference>
<dbReference type="Proteomes" id="UP000637720">
    <property type="component" value="Unassembled WGS sequence"/>
</dbReference>
<reference evidence="11" key="2">
    <citation type="submission" date="2020-09" db="EMBL/GenBank/DDBJ databases">
        <authorList>
            <person name="Sun Q."/>
            <person name="Ohkuma M."/>
        </authorList>
    </citation>
    <scope>NUCLEOTIDE SEQUENCE</scope>
    <source>
        <strain evidence="11">JCM 14719</strain>
    </source>
</reference>
<keyword evidence="8" id="KW-0464">Manganese</keyword>
<comment type="catalytic activity">
    <reaction evidence="2 8">
        <text>Release of an N-terminal amino acid, preferentially leucine, but not glutamic or aspartic acids.</text>
        <dbReference type="EC" id="3.4.11.10"/>
    </reaction>
</comment>
<feature type="binding site" evidence="8">
    <location>
        <position position="350"/>
    </location>
    <ligand>
        <name>Mn(2+)</name>
        <dbReference type="ChEBI" id="CHEBI:29035"/>
        <label>1</label>
    </ligand>
</feature>
<dbReference type="RefSeq" id="WP_188818090.1">
    <property type="nucleotide sequence ID" value="NZ_BMOF01000062.1"/>
</dbReference>
<comment type="subcellular location">
    <subcellularLocation>
        <location evidence="8">Cytoplasm</location>
    </subcellularLocation>
</comment>
<dbReference type="GO" id="GO:0005737">
    <property type="term" value="C:cytoplasm"/>
    <property type="evidence" value="ECO:0007669"/>
    <property type="project" value="UniProtKB-SubCell"/>
</dbReference>
<comment type="function">
    <text evidence="7 8">Presumably involved in the processing and regular turnover of intracellular proteins. Catalyzes the removal of unsubstituted N-terminal amino acids from various peptides.</text>
</comment>
<dbReference type="PANTHER" id="PTHR11963">
    <property type="entry name" value="LEUCINE AMINOPEPTIDASE-RELATED"/>
    <property type="match status" value="1"/>
</dbReference>
<keyword evidence="5 8" id="KW-0645">Protease</keyword>
<feature type="active site" evidence="8">
    <location>
        <position position="280"/>
    </location>
</feature>
<dbReference type="NCBIfam" id="NF002074">
    <property type="entry name" value="PRK00913.1-4"/>
    <property type="match status" value="1"/>
</dbReference>
<evidence type="ECO:0000256" key="5">
    <source>
        <dbReference type="ARBA" id="ARBA00022670"/>
    </source>
</evidence>
<dbReference type="EC" id="3.4.11.10" evidence="8"/>
<feature type="binding site" evidence="8">
    <location>
        <position position="268"/>
    </location>
    <ligand>
        <name>Mn(2+)</name>
        <dbReference type="ChEBI" id="CHEBI:29035"/>
        <label>2</label>
    </ligand>
</feature>
<feature type="binding site" evidence="8">
    <location>
        <position position="273"/>
    </location>
    <ligand>
        <name>Mn(2+)</name>
        <dbReference type="ChEBI" id="CHEBI:29035"/>
        <label>1</label>
    </ligand>
</feature>
<dbReference type="EMBL" id="BMOF01000062">
    <property type="protein sequence ID" value="GGK07344.1"/>
    <property type="molecule type" value="Genomic_DNA"/>
</dbReference>
<dbReference type="CDD" id="cd00433">
    <property type="entry name" value="Peptidase_M17"/>
    <property type="match status" value="1"/>
</dbReference>
<comment type="catalytic activity">
    <reaction evidence="1 8">
        <text>Release of an N-terminal amino acid, Xaa-|-Yaa-, in which Xaa is preferably Leu, but may be other amino acids including Pro although not Arg or Lys, and Yaa may be Pro. Amino acid amides and methyl esters are also readily hydrolyzed, but rates on arylamides are exceedingly low.</text>
        <dbReference type="EC" id="3.4.11.1"/>
    </reaction>
</comment>
<evidence type="ECO:0000256" key="8">
    <source>
        <dbReference type="HAMAP-Rule" id="MF_00181"/>
    </source>
</evidence>
<dbReference type="NCBIfam" id="NF002073">
    <property type="entry name" value="PRK00913.1-2"/>
    <property type="match status" value="1"/>
</dbReference>
<comment type="similarity">
    <text evidence="3 8">Belongs to the peptidase M17 family.</text>
</comment>
<dbReference type="SUPFAM" id="SSF53187">
    <property type="entry name" value="Zn-dependent exopeptidases"/>
    <property type="match status" value="1"/>
</dbReference>
<proteinExistence type="inferred from homology"/>
<feature type="binding site" evidence="8">
    <location>
        <position position="291"/>
    </location>
    <ligand>
        <name>Mn(2+)</name>
        <dbReference type="ChEBI" id="CHEBI:29035"/>
        <label>2</label>
    </ligand>
</feature>
<comment type="cofactor">
    <cofactor evidence="8">
        <name>Mn(2+)</name>
        <dbReference type="ChEBI" id="CHEBI:29035"/>
    </cofactor>
    <text evidence="8">Binds 2 manganese ions per subunit.</text>
</comment>
<dbReference type="PANTHER" id="PTHR11963:SF23">
    <property type="entry name" value="CYTOSOL AMINOPEPTIDASE"/>
    <property type="match status" value="1"/>
</dbReference>
<dbReference type="GO" id="GO:0006508">
    <property type="term" value="P:proteolysis"/>
    <property type="evidence" value="ECO:0007669"/>
    <property type="project" value="UniProtKB-KW"/>
</dbReference>
<dbReference type="InterPro" id="IPR008283">
    <property type="entry name" value="Peptidase_M17_N"/>
</dbReference>
<feature type="active site" evidence="8">
    <location>
        <position position="354"/>
    </location>
</feature>
<sequence>MEIRVTRENPTKLTTDALVVTVCEGHEALRGFARMVDEALGHRIAELMALKEVRGKFGEVTILHNWGKIPARRTIVLGLGKEEKLTLEKIRDAFGIAARKARDVGVHHLTLTVLENHDKKWNPVDVVQSLVEGVLLGTYRYQGYKTGEKEEKLALERLTVVVDDSISDRAAAVAVERGEVFARATNFARDLVNTPANRMTPTVLAEKAAEIARRRNLEFRVLERDELEALGFGAFLSVAKGSDEPPKLIVLQYKGAADSKEMLGFIGKGITFDAGGVQIKPDEGMHEMKMDMAGAAAVLGAMDAIGALQPHVNVVAVIPACENLVSGRAFKPGDVITSFSGKTIEVRHTDAEGRLILADGIAYAKQLGATKLVDVATLTGAVIVALGKAASGLMTNNAEWADEVKKAAEIAGEKVWELPLFDEYEEYIESEVADLKNDAGRPAGTIQGGLFLRAFAEDTPWVHLDIAGTADTDKDRGHYPAGATGVAVRTLTQLAIRFGGK</sequence>
<dbReference type="GO" id="GO:0070006">
    <property type="term" value="F:metalloaminopeptidase activity"/>
    <property type="evidence" value="ECO:0007669"/>
    <property type="project" value="InterPro"/>
</dbReference>
<accession>A0A8J3BAI8</accession>
<keyword evidence="8" id="KW-0479">Metal-binding</keyword>
<dbReference type="PRINTS" id="PR00481">
    <property type="entry name" value="LAMNOPPTDASE"/>
</dbReference>
<dbReference type="AlphaFoldDB" id="A0A8J3BAI8"/>
<dbReference type="InterPro" id="IPR011356">
    <property type="entry name" value="Leucine_aapep/pepB"/>
</dbReference>
<dbReference type="Pfam" id="PF00883">
    <property type="entry name" value="Peptidase_M17"/>
    <property type="match status" value="1"/>
</dbReference>
<name>A0A8J3BAI8_9BACI</name>
<feature type="binding site" evidence="8">
    <location>
        <position position="352"/>
    </location>
    <ligand>
        <name>Mn(2+)</name>
        <dbReference type="ChEBI" id="CHEBI:29035"/>
        <label>1</label>
    </ligand>
</feature>
<evidence type="ECO:0000259" key="9">
    <source>
        <dbReference type="Pfam" id="PF00883"/>
    </source>
</evidence>
<dbReference type="GO" id="GO:0030145">
    <property type="term" value="F:manganese ion binding"/>
    <property type="evidence" value="ECO:0007669"/>
    <property type="project" value="UniProtKB-UniRule"/>
</dbReference>
<evidence type="ECO:0000256" key="3">
    <source>
        <dbReference type="ARBA" id="ARBA00009528"/>
    </source>
</evidence>
<reference evidence="11" key="1">
    <citation type="journal article" date="2014" name="Int. J. Syst. Evol. Microbiol.">
        <title>Complete genome sequence of Corynebacterium casei LMG S-19264T (=DSM 44701T), isolated from a smear-ripened cheese.</title>
        <authorList>
            <consortium name="US DOE Joint Genome Institute (JGI-PGF)"/>
            <person name="Walter F."/>
            <person name="Albersmeier A."/>
            <person name="Kalinowski J."/>
            <person name="Ruckert C."/>
        </authorList>
    </citation>
    <scope>NUCLEOTIDE SEQUENCE</scope>
    <source>
        <strain evidence="11">JCM 14719</strain>
    </source>
</reference>
<keyword evidence="12" id="KW-1185">Reference proteome</keyword>
<dbReference type="Gene3D" id="3.40.220.10">
    <property type="entry name" value="Leucine Aminopeptidase, subunit E, domain 1"/>
    <property type="match status" value="1"/>
</dbReference>
<feature type="domain" description="Cytosol aminopeptidase" evidence="9">
    <location>
        <begin position="186"/>
        <end position="491"/>
    </location>
</feature>
<dbReference type="Gene3D" id="3.40.630.10">
    <property type="entry name" value="Zn peptidases"/>
    <property type="match status" value="1"/>
</dbReference>
<evidence type="ECO:0000256" key="1">
    <source>
        <dbReference type="ARBA" id="ARBA00000135"/>
    </source>
</evidence>
<feature type="binding site" evidence="8">
    <location>
        <position position="273"/>
    </location>
    <ligand>
        <name>Mn(2+)</name>
        <dbReference type="ChEBI" id="CHEBI:29035"/>
        <label>2</label>
    </ligand>
</feature>
<keyword evidence="8" id="KW-0963">Cytoplasm</keyword>
<protein>
    <recommendedName>
        <fullName evidence="8">Probable cytosol aminopeptidase</fullName>
        <ecNumber evidence="8">3.4.11.1</ecNumber>
    </recommendedName>
    <alternativeName>
        <fullName evidence="8">Leucine aminopeptidase</fullName>
        <shortName evidence="8">LAP</shortName>
        <ecNumber evidence="8">3.4.11.10</ecNumber>
    </alternativeName>
    <alternativeName>
        <fullName evidence="8">Leucyl aminopeptidase</fullName>
    </alternativeName>
</protein>
<dbReference type="InterPro" id="IPR023042">
    <property type="entry name" value="Peptidase_M17_leu_NH2_pept"/>
</dbReference>
<comment type="caution">
    <text evidence="11">The sequence shown here is derived from an EMBL/GenBank/DDBJ whole genome shotgun (WGS) entry which is preliminary data.</text>
</comment>
<evidence type="ECO:0000313" key="11">
    <source>
        <dbReference type="EMBL" id="GGK07344.1"/>
    </source>
</evidence>
<evidence type="ECO:0000256" key="6">
    <source>
        <dbReference type="ARBA" id="ARBA00022801"/>
    </source>
</evidence>
<evidence type="ECO:0000256" key="7">
    <source>
        <dbReference type="ARBA" id="ARBA00049972"/>
    </source>
</evidence>
<evidence type="ECO:0000256" key="4">
    <source>
        <dbReference type="ARBA" id="ARBA00022438"/>
    </source>
</evidence>
<dbReference type="Pfam" id="PF02789">
    <property type="entry name" value="Peptidase_M17_N"/>
    <property type="match status" value="1"/>
</dbReference>
<dbReference type="SUPFAM" id="SSF52949">
    <property type="entry name" value="Macro domain-like"/>
    <property type="match status" value="1"/>
</dbReference>
<gene>
    <name evidence="8 11" type="primary">pepA</name>
    <name evidence="11" type="ORF">GCM10007043_21730</name>
</gene>
<evidence type="ECO:0000259" key="10">
    <source>
        <dbReference type="Pfam" id="PF02789"/>
    </source>
</evidence>
<dbReference type="InterPro" id="IPR000819">
    <property type="entry name" value="Peptidase_M17_C"/>
</dbReference>
<feature type="domain" description="Peptidase M17 leucyl aminopeptidase N-terminal" evidence="10">
    <location>
        <begin position="19"/>
        <end position="146"/>
    </location>
</feature>
<keyword evidence="4 8" id="KW-0031">Aminopeptidase</keyword>
<dbReference type="InterPro" id="IPR043472">
    <property type="entry name" value="Macro_dom-like"/>
</dbReference>
<keyword evidence="6 8" id="KW-0378">Hydrolase</keyword>
<organism evidence="11 12">
    <name type="scientific">Calditerricola satsumensis</name>
    <dbReference type="NCBI Taxonomy" id="373054"/>
    <lineage>
        <taxon>Bacteria</taxon>
        <taxon>Bacillati</taxon>
        <taxon>Bacillota</taxon>
        <taxon>Bacilli</taxon>
        <taxon>Bacillales</taxon>
        <taxon>Bacillaceae</taxon>
        <taxon>Calditerricola</taxon>
    </lineage>
</organism>
<evidence type="ECO:0000256" key="2">
    <source>
        <dbReference type="ARBA" id="ARBA00000967"/>
    </source>
</evidence>
<feature type="binding site" evidence="8">
    <location>
        <position position="352"/>
    </location>
    <ligand>
        <name>Mn(2+)</name>
        <dbReference type="ChEBI" id="CHEBI:29035"/>
        <label>2</label>
    </ligand>
</feature>
<evidence type="ECO:0000313" key="12">
    <source>
        <dbReference type="Proteomes" id="UP000637720"/>
    </source>
</evidence>
<dbReference type="EC" id="3.4.11.1" evidence="8"/>
<dbReference type="HAMAP" id="MF_00181">
    <property type="entry name" value="Cytosol_peptidase_M17"/>
    <property type="match status" value="1"/>
</dbReference>